<dbReference type="EMBL" id="CP073100">
    <property type="protein sequence ID" value="QUE52258.1"/>
    <property type="molecule type" value="Genomic_DNA"/>
</dbReference>
<accession>A0A975J1E5</accession>
<evidence type="ECO:0000313" key="1">
    <source>
        <dbReference type="EMBL" id="QUE52258.1"/>
    </source>
</evidence>
<dbReference type="AlphaFoldDB" id="A0A975J1E5"/>
<keyword evidence="2" id="KW-1185">Reference proteome</keyword>
<name>A0A975J1E5_9BACT</name>
<organism evidence="1 2">
    <name type="scientific">Luteolibacter ambystomatis</name>
    <dbReference type="NCBI Taxonomy" id="2824561"/>
    <lineage>
        <taxon>Bacteria</taxon>
        <taxon>Pseudomonadati</taxon>
        <taxon>Verrucomicrobiota</taxon>
        <taxon>Verrucomicrobiia</taxon>
        <taxon>Verrucomicrobiales</taxon>
        <taxon>Verrucomicrobiaceae</taxon>
        <taxon>Luteolibacter</taxon>
    </lineage>
</organism>
<dbReference type="KEGG" id="lamb:KBB96_05040"/>
<reference evidence="1" key="1">
    <citation type="submission" date="2021-04" db="EMBL/GenBank/DDBJ databases">
        <title>Luteolibacter sp. 32A isolated from the skin of an Anderson's salamander (Ambystoma andersonii).</title>
        <authorList>
            <person name="Spergser J."/>
            <person name="Busse H.-J."/>
        </authorList>
    </citation>
    <scope>NUCLEOTIDE SEQUENCE</scope>
    <source>
        <strain evidence="1">32A</strain>
    </source>
</reference>
<gene>
    <name evidence="1" type="ORF">KBB96_05040</name>
</gene>
<dbReference type="InterPro" id="IPR038052">
    <property type="entry name" value="Chaperonin_RbcX_sf"/>
</dbReference>
<dbReference type="RefSeq" id="WP_211633038.1">
    <property type="nucleotide sequence ID" value="NZ_CP073100.1"/>
</dbReference>
<proteinExistence type="predicted"/>
<sequence>MGLDMYLTGEEHLSTDWTNPENNQCEGGYRLKSKNFELGYWRKHPDLHGFIVENFSDGEDDCRPIYLDEDDLAQLVLAVREGRLPKTTGFFFGESTNDAEQRAEDIEILTKAIAWLQANDWRRHVYYQASW</sequence>
<dbReference type="Proteomes" id="UP000676169">
    <property type="component" value="Chromosome"/>
</dbReference>
<protein>
    <submittedName>
        <fullName evidence="1">Uncharacterized protein</fullName>
    </submittedName>
</protein>
<evidence type="ECO:0000313" key="2">
    <source>
        <dbReference type="Proteomes" id="UP000676169"/>
    </source>
</evidence>
<dbReference type="SUPFAM" id="SSF158615">
    <property type="entry name" value="RbcX-like"/>
    <property type="match status" value="1"/>
</dbReference>